<feature type="coiled-coil region" evidence="8">
    <location>
        <begin position="222"/>
        <end position="249"/>
    </location>
</feature>
<evidence type="ECO:0000256" key="4">
    <source>
        <dbReference type="ARBA" id="ARBA00022452"/>
    </source>
</evidence>
<keyword evidence="10" id="KW-1185">Reference proteome</keyword>
<dbReference type="GO" id="GO:0015562">
    <property type="term" value="F:efflux transmembrane transporter activity"/>
    <property type="evidence" value="ECO:0007669"/>
    <property type="project" value="InterPro"/>
</dbReference>
<evidence type="ECO:0000256" key="7">
    <source>
        <dbReference type="ARBA" id="ARBA00023237"/>
    </source>
</evidence>
<dbReference type="SUPFAM" id="SSF56954">
    <property type="entry name" value="Outer membrane efflux proteins (OEP)"/>
    <property type="match status" value="1"/>
</dbReference>
<evidence type="ECO:0000256" key="6">
    <source>
        <dbReference type="ARBA" id="ARBA00023136"/>
    </source>
</evidence>
<comment type="similarity">
    <text evidence="2">Belongs to the outer membrane factor (OMF) (TC 1.B.17) family.</text>
</comment>
<accession>A0A7S8F381</accession>
<keyword evidence="8" id="KW-0175">Coiled coil</keyword>
<evidence type="ECO:0000256" key="3">
    <source>
        <dbReference type="ARBA" id="ARBA00022448"/>
    </source>
</evidence>
<protein>
    <submittedName>
        <fullName evidence="9">TolC family protein</fullName>
    </submittedName>
</protein>
<dbReference type="EMBL" id="CP064654">
    <property type="protein sequence ID" value="QPC98291.1"/>
    <property type="molecule type" value="Genomic_DNA"/>
</dbReference>
<evidence type="ECO:0000256" key="2">
    <source>
        <dbReference type="ARBA" id="ARBA00007613"/>
    </source>
</evidence>
<evidence type="ECO:0000313" key="10">
    <source>
        <dbReference type="Proteomes" id="UP000594459"/>
    </source>
</evidence>
<sequence length="462" mass="50117">MCACSPAFAQAQESVLPASQEATDLPEPEGSPLAIDFASDPILNLAQGAADVDEFRRIVAAALQENAVRREAEARINLAEAQVAEAKSGYEPRVDLSVNSFRTIARDFSNDPFNLLERSRPSKRTDALAEVEYTVFDFGAINAAIAAAEARLKAAGHDRDAAATQIVTQVVTTWYSVFAYQSLTRLAEGFVAAQDDIEKAVDNRIAQGASAPSEKARVASLRADGEIRLAQFQRRLASAEARFRELTGMEPPPLLRRAPLLEAGRFSRDFVVAAAADAPEVQSAEALAQAARIDVNNSRASQAPRVAARIDAGRYGVFEDREDYDVRASLNLRYRLFGGGGRARIDQAQARADAATATADRVKQESERDAAVVWADVDALEKQLVALEASYRSARQTRDVVFRRFAALRGSLFDVSEAQSAYLGAAVAYIEGLTELDAARYLLLARTGRLLDLFEREGGNAE</sequence>
<dbReference type="GO" id="GO:1990281">
    <property type="term" value="C:efflux pump complex"/>
    <property type="evidence" value="ECO:0007669"/>
    <property type="project" value="TreeGrafter"/>
</dbReference>
<keyword evidence="7" id="KW-0998">Cell outer membrane</keyword>
<keyword evidence="4" id="KW-1134">Transmembrane beta strand</keyword>
<dbReference type="Pfam" id="PF02321">
    <property type="entry name" value="OEP"/>
    <property type="match status" value="2"/>
</dbReference>
<dbReference type="GO" id="GO:0015288">
    <property type="term" value="F:porin activity"/>
    <property type="evidence" value="ECO:0007669"/>
    <property type="project" value="TreeGrafter"/>
</dbReference>
<dbReference type="GO" id="GO:0009279">
    <property type="term" value="C:cell outer membrane"/>
    <property type="evidence" value="ECO:0007669"/>
    <property type="project" value="UniProtKB-SubCell"/>
</dbReference>
<organism evidence="9 10">
    <name type="scientific">Qipengyuania soli</name>
    <dbReference type="NCBI Taxonomy" id="2782568"/>
    <lineage>
        <taxon>Bacteria</taxon>
        <taxon>Pseudomonadati</taxon>
        <taxon>Pseudomonadota</taxon>
        <taxon>Alphaproteobacteria</taxon>
        <taxon>Sphingomonadales</taxon>
        <taxon>Erythrobacteraceae</taxon>
        <taxon>Qipengyuania</taxon>
    </lineage>
</organism>
<dbReference type="InterPro" id="IPR051906">
    <property type="entry name" value="TolC-like"/>
</dbReference>
<dbReference type="InterPro" id="IPR003423">
    <property type="entry name" value="OMP_efflux"/>
</dbReference>
<evidence type="ECO:0000256" key="5">
    <source>
        <dbReference type="ARBA" id="ARBA00022692"/>
    </source>
</evidence>
<dbReference type="RefSeq" id="WP_200981298.1">
    <property type="nucleotide sequence ID" value="NZ_CP064654.1"/>
</dbReference>
<dbReference type="AlphaFoldDB" id="A0A7S8F381"/>
<keyword evidence="6" id="KW-0472">Membrane</keyword>
<dbReference type="Proteomes" id="UP000594459">
    <property type="component" value="Chromosome"/>
</dbReference>
<feature type="coiled-coil region" evidence="8">
    <location>
        <begin position="62"/>
        <end position="89"/>
    </location>
</feature>
<dbReference type="PANTHER" id="PTHR30026">
    <property type="entry name" value="OUTER MEMBRANE PROTEIN TOLC"/>
    <property type="match status" value="1"/>
</dbReference>
<dbReference type="PANTHER" id="PTHR30026:SF22">
    <property type="entry name" value="OUTER MEMBRANE EFFLUX PROTEIN"/>
    <property type="match status" value="1"/>
</dbReference>
<keyword evidence="5" id="KW-0812">Transmembrane</keyword>
<proteinExistence type="inferred from homology"/>
<evidence type="ECO:0000313" key="9">
    <source>
        <dbReference type="EMBL" id="QPC98291.1"/>
    </source>
</evidence>
<keyword evidence="3" id="KW-0813">Transport</keyword>
<comment type="subcellular location">
    <subcellularLocation>
        <location evidence="1">Cell outer membrane</location>
    </subcellularLocation>
</comment>
<gene>
    <name evidence="9" type="ORF">IRL76_10530</name>
</gene>
<dbReference type="Gene3D" id="1.20.1600.10">
    <property type="entry name" value="Outer membrane efflux proteins (OEP)"/>
    <property type="match status" value="1"/>
</dbReference>
<feature type="coiled-coil region" evidence="8">
    <location>
        <begin position="345"/>
        <end position="397"/>
    </location>
</feature>
<evidence type="ECO:0000256" key="1">
    <source>
        <dbReference type="ARBA" id="ARBA00004442"/>
    </source>
</evidence>
<reference evidence="9 10" key="1">
    <citation type="submission" date="2020-11" db="EMBL/GenBank/DDBJ databases">
        <title>The genome sequence of Erythrobacter sp. 6D36.</title>
        <authorList>
            <person name="Liu Y."/>
        </authorList>
    </citation>
    <scope>NUCLEOTIDE SEQUENCE [LARGE SCALE GENOMIC DNA]</scope>
    <source>
        <strain evidence="9 10">6D36</strain>
    </source>
</reference>
<evidence type="ECO:0000256" key="8">
    <source>
        <dbReference type="SAM" id="Coils"/>
    </source>
</evidence>
<dbReference type="KEGG" id="qso:IRL76_10530"/>
<name>A0A7S8F381_9SPHN</name>